<dbReference type="RefSeq" id="WP_146303399.1">
    <property type="nucleotide sequence ID" value="NZ_VOHS01000002.1"/>
</dbReference>
<feature type="transmembrane region" description="Helical" evidence="1">
    <location>
        <begin position="36"/>
        <end position="57"/>
    </location>
</feature>
<accession>A0A5C6LXH6</accession>
<evidence type="ECO:0000313" key="3">
    <source>
        <dbReference type="Proteomes" id="UP000318815"/>
    </source>
</evidence>
<evidence type="ECO:0000256" key="1">
    <source>
        <dbReference type="SAM" id="Phobius"/>
    </source>
</evidence>
<keyword evidence="1" id="KW-0472">Membrane</keyword>
<dbReference type="OrthoDB" id="674314at2"/>
<dbReference type="EMBL" id="VOHS01000002">
    <property type="protein sequence ID" value="TWW01931.1"/>
    <property type="molecule type" value="Genomic_DNA"/>
</dbReference>
<proteinExistence type="predicted"/>
<keyword evidence="1" id="KW-1133">Transmembrane helix</keyword>
<dbReference type="Proteomes" id="UP000318815">
    <property type="component" value="Unassembled WGS sequence"/>
</dbReference>
<dbReference type="AlphaFoldDB" id="A0A5C6LXH6"/>
<evidence type="ECO:0000313" key="2">
    <source>
        <dbReference type="EMBL" id="TWW01931.1"/>
    </source>
</evidence>
<keyword evidence="1" id="KW-0812">Transmembrane</keyword>
<protein>
    <submittedName>
        <fullName evidence="2">Uncharacterized protein</fullName>
    </submittedName>
</protein>
<comment type="caution">
    <text evidence="2">The sequence shown here is derived from an EMBL/GenBank/DDBJ whole genome shotgun (WGS) entry which is preliminary data.</text>
</comment>
<organism evidence="2 3">
    <name type="scientific">Chitinophaga pinensis</name>
    <dbReference type="NCBI Taxonomy" id="79329"/>
    <lineage>
        <taxon>Bacteria</taxon>
        <taxon>Pseudomonadati</taxon>
        <taxon>Bacteroidota</taxon>
        <taxon>Chitinophagia</taxon>
        <taxon>Chitinophagales</taxon>
        <taxon>Chitinophagaceae</taxon>
        <taxon>Chitinophaga</taxon>
    </lineage>
</organism>
<gene>
    <name evidence="2" type="ORF">FEF09_01990</name>
</gene>
<name>A0A5C6LXH6_9BACT</name>
<feature type="transmembrane region" description="Helical" evidence="1">
    <location>
        <begin position="77"/>
        <end position="97"/>
    </location>
</feature>
<keyword evidence="3" id="KW-1185">Reference proteome</keyword>
<feature type="transmembrane region" description="Helical" evidence="1">
    <location>
        <begin position="6"/>
        <end position="24"/>
    </location>
</feature>
<reference evidence="2 3" key="1">
    <citation type="submission" date="2019-08" db="EMBL/GenBank/DDBJ databases">
        <title>Whole genome sequencing of chitin degrading bacteria Chitinophaga pinensis YS16.</title>
        <authorList>
            <person name="Singh R.P."/>
            <person name="Manchanda G."/>
            <person name="Maurya I.K."/>
            <person name="Joshi N.K."/>
            <person name="Srivastava A.K."/>
        </authorList>
    </citation>
    <scope>NUCLEOTIDE SEQUENCE [LARGE SCALE GENOMIC DNA]</scope>
    <source>
        <strain evidence="2 3">YS-16</strain>
    </source>
</reference>
<sequence>MIAFNSLAILALLFFLAHVVLLFTSFGKKGYQKKRYFYSHLTLWICGGLVFLLAMLYAGTNTSSILDVFDTPGKQLLILGMVVVLSLSAHTIVRLLVMPKYQFGNK</sequence>